<proteinExistence type="predicted"/>
<name>A0A7W5HMN7_9GAMM</name>
<dbReference type="EMBL" id="JACHXR010000015">
    <property type="protein sequence ID" value="MBB3232779.1"/>
    <property type="molecule type" value="Genomic_DNA"/>
</dbReference>
<dbReference type="RefSeq" id="WP_183385208.1">
    <property type="nucleotide sequence ID" value="NZ_JACHXR010000015.1"/>
</dbReference>
<reference evidence="1 2" key="1">
    <citation type="submission" date="2020-08" db="EMBL/GenBank/DDBJ databases">
        <title>Genomic Encyclopedia of Type Strains, Phase III (KMG-III): the genomes of soil and plant-associated and newly described type strains.</title>
        <authorList>
            <person name="Whitman W."/>
        </authorList>
    </citation>
    <scope>NUCLEOTIDE SEQUENCE [LARGE SCALE GENOMIC DNA]</scope>
    <source>
        <strain evidence="1 2">CECT 7744</strain>
    </source>
</reference>
<evidence type="ECO:0000313" key="1">
    <source>
        <dbReference type="EMBL" id="MBB3232779.1"/>
    </source>
</evidence>
<gene>
    <name evidence="1" type="ORF">FHR97_003657</name>
</gene>
<dbReference type="Proteomes" id="UP000518892">
    <property type="component" value="Unassembled WGS sequence"/>
</dbReference>
<organism evidence="1 2">
    <name type="scientific">Halomonas stenophila</name>
    <dbReference type="NCBI Taxonomy" id="795312"/>
    <lineage>
        <taxon>Bacteria</taxon>
        <taxon>Pseudomonadati</taxon>
        <taxon>Pseudomonadota</taxon>
        <taxon>Gammaproteobacteria</taxon>
        <taxon>Oceanospirillales</taxon>
        <taxon>Halomonadaceae</taxon>
        <taxon>Halomonas</taxon>
    </lineage>
</organism>
<sequence length="202" mass="21946">MSRVGILAYGSLIEDPGKELAPLISERRPRVRTPFSIEFARSSPTRDGAPTVVPVESGGCPVDGALLVLEVGVSLATAKDMLWRRETRNEASGKRYSPPARPHPDQMVVERLSRFQGIEVVLYARFGANLTDPGAATLADLAIQSARAGAGRIGRDGISYLMSLKQQGITTPLMPGYEREILRRTGASSLEEAWSRCRRGLV</sequence>
<evidence type="ECO:0000313" key="2">
    <source>
        <dbReference type="Proteomes" id="UP000518892"/>
    </source>
</evidence>
<keyword evidence="2" id="KW-1185">Reference proteome</keyword>
<comment type="caution">
    <text evidence="1">The sequence shown here is derived from an EMBL/GenBank/DDBJ whole genome shotgun (WGS) entry which is preliminary data.</text>
</comment>
<protein>
    <recommendedName>
        <fullName evidence="3">Gamma-glutamylcyclotransferase</fullName>
    </recommendedName>
</protein>
<accession>A0A7W5HMN7</accession>
<evidence type="ECO:0008006" key="3">
    <source>
        <dbReference type="Google" id="ProtNLM"/>
    </source>
</evidence>
<dbReference type="AlphaFoldDB" id="A0A7W5HMN7"/>